<reference evidence="2 3" key="1">
    <citation type="journal article" date="2017" name="Int. J. Syst. Evol. Microbiol.">
        <title>Bacillus notoginsengisoli sp. nov., a novel bacterium isolated from the rhizosphere of Panax notoginseng.</title>
        <authorList>
            <person name="Zhang M.Y."/>
            <person name="Cheng J."/>
            <person name="Cai Y."/>
            <person name="Zhang T.Y."/>
            <person name="Wu Y.Y."/>
            <person name="Manikprabhu D."/>
            <person name="Li W.J."/>
            <person name="Zhang Y.X."/>
        </authorList>
    </citation>
    <scope>NUCLEOTIDE SEQUENCE [LARGE SCALE GENOMIC DNA]</scope>
    <source>
        <strain evidence="2 3">JCM 30743</strain>
    </source>
</reference>
<dbReference type="PROSITE" id="PS51257">
    <property type="entry name" value="PROKAR_LIPOPROTEIN"/>
    <property type="match status" value="1"/>
</dbReference>
<evidence type="ECO:0000313" key="2">
    <source>
        <dbReference type="EMBL" id="RHW42736.1"/>
    </source>
</evidence>
<gene>
    <name evidence="2" type="ORF">D1B31_03890</name>
</gene>
<dbReference type="Proteomes" id="UP000284416">
    <property type="component" value="Unassembled WGS sequence"/>
</dbReference>
<sequence length="241" mass="27007">MLKKILKKAGVLLMAVSILSLLGCNQVNEATAKKVEEKLEKKYGEKFEVQALGNRWGTKENNTVKSIVKATKNNVIFDAVMNKNGKLESETYLIHKIGAEAGSVLTQNLQKEGITSKVKLRAAGGKKLELNDSTITLPEYIKSHSPKKFVGIMILEDSENASPEKIIKGFKSAYVDLSETKLQTLTLIVASEDYDDAVEVFNENADVSDDWLEEFKIKAKFYLYMDEEGFQSDHEEFQNQS</sequence>
<protein>
    <submittedName>
        <fullName evidence="2">Uncharacterized protein</fullName>
    </submittedName>
</protein>
<dbReference type="OrthoDB" id="2941217at2"/>
<evidence type="ECO:0000256" key="1">
    <source>
        <dbReference type="SAM" id="SignalP"/>
    </source>
</evidence>
<dbReference type="RefSeq" id="WP_118919432.1">
    <property type="nucleotide sequence ID" value="NZ_QWEG01000002.1"/>
</dbReference>
<comment type="caution">
    <text evidence="2">The sequence shown here is derived from an EMBL/GenBank/DDBJ whole genome shotgun (WGS) entry which is preliminary data.</text>
</comment>
<accession>A0A417YYC6</accession>
<dbReference type="AlphaFoldDB" id="A0A417YYC6"/>
<evidence type="ECO:0000313" key="3">
    <source>
        <dbReference type="Proteomes" id="UP000284416"/>
    </source>
</evidence>
<keyword evidence="3" id="KW-1185">Reference proteome</keyword>
<dbReference type="EMBL" id="QWEG01000002">
    <property type="protein sequence ID" value="RHW42736.1"/>
    <property type="molecule type" value="Genomic_DNA"/>
</dbReference>
<keyword evidence="1" id="KW-0732">Signal</keyword>
<feature type="chain" id="PRO_5038864263" evidence="1">
    <location>
        <begin position="30"/>
        <end position="241"/>
    </location>
</feature>
<name>A0A417YYC6_9BACI</name>
<proteinExistence type="predicted"/>
<feature type="signal peptide" evidence="1">
    <location>
        <begin position="1"/>
        <end position="29"/>
    </location>
</feature>
<organism evidence="2 3">
    <name type="scientific">Neobacillus notoginsengisoli</name>
    <dbReference type="NCBI Taxonomy" id="1578198"/>
    <lineage>
        <taxon>Bacteria</taxon>
        <taxon>Bacillati</taxon>
        <taxon>Bacillota</taxon>
        <taxon>Bacilli</taxon>
        <taxon>Bacillales</taxon>
        <taxon>Bacillaceae</taxon>
        <taxon>Neobacillus</taxon>
    </lineage>
</organism>